<dbReference type="InterPro" id="IPR001360">
    <property type="entry name" value="Glyco_hydro_1"/>
</dbReference>
<reference evidence="3 4" key="3">
    <citation type="submission" date="2020-08" db="EMBL/GenBank/DDBJ databases">
        <title>Genomic Encyclopedia of Type Strains, Phase IV (KMG-IV): sequencing the most valuable type-strain genomes for metagenomic binning, comparative biology and taxonomic classification.</title>
        <authorList>
            <person name="Goeker M."/>
        </authorList>
    </citation>
    <scope>NUCLEOTIDE SEQUENCE [LARGE SCALE GENOMIC DNA]</scope>
    <source>
        <strain evidence="3 4">DSM 27521</strain>
    </source>
</reference>
<dbReference type="Proteomes" id="UP000619376">
    <property type="component" value="Unassembled WGS sequence"/>
</dbReference>
<keyword evidence="5" id="KW-1185">Reference proteome</keyword>
<organism evidence="3 4">
    <name type="scientific">Deinococcus metalli</name>
    <dbReference type="NCBI Taxonomy" id="1141878"/>
    <lineage>
        <taxon>Bacteria</taxon>
        <taxon>Thermotogati</taxon>
        <taxon>Deinococcota</taxon>
        <taxon>Deinococci</taxon>
        <taxon>Deinococcales</taxon>
        <taxon>Deinococcaceae</taxon>
        <taxon>Deinococcus</taxon>
    </lineage>
</organism>
<dbReference type="EMBL" id="JACHFK010000010">
    <property type="protein sequence ID" value="MBB5378058.1"/>
    <property type="molecule type" value="Genomic_DNA"/>
</dbReference>
<dbReference type="RefSeq" id="WP_184114164.1">
    <property type="nucleotide sequence ID" value="NZ_BNAJ01000009.1"/>
</dbReference>
<gene>
    <name evidence="2" type="ORF">GCM10017781_32990</name>
    <name evidence="3" type="ORF">HNQ07_003559</name>
</gene>
<dbReference type="SUPFAM" id="SSF51445">
    <property type="entry name" value="(Trans)glycosidases"/>
    <property type="match status" value="1"/>
</dbReference>
<dbReference type="GO" id="GO:0005975">
    <property type="term" value="P:carbohydrate metabolic process"/>
    <property type="evidence" value="ECO:0007669"/>
    <property type="project" value="InterPro"/>
</dbReference>
<evidence type="ECO:0000313" key="2">
    <source>
        <dbReference type="EMBL" id="GHF54099.1"/>
    </source>
</evidence>
<comment type="caution">
    <text evidence="3">The sequence shown here is derived from an EMBL/GenBank/DDBJ whole genome shotgun (WGS) entry which is preliminary data.</text>
</comment>
<evidence type="ECO:0000313" key="5">
    <source>
        <dbReference type="Proteomes" id="UP000619376"/>
    </source>
</evidence>
<dbReference type="EMBL" id="BNAJ01000009">
    <property type="protein sequence ID" value="GHF54099.1"/>
    <property type="molecule type" value="Genomic_DNA"/>
</dbReference>
<name>A0A7W8KHU4_9DEIO</name>
<accession>A0A7W8KHU4</accession>
<reference evidence="2" key="4">
    <citation type="submission" date="2024-05" db="EMBL/GenBank/DDBJ databases">
        <authorList>
            <person name="Sun Q."/>
            <person name="Zhou Y."/>
        </authorList>
    </citation>
    <scope>NUCLEOTIDE SEQUENCE</scope>
    <source>
        <strain evidence="2">CGMCC 1.18437</strain>
    </source>
</reference>
<evidence type="ECO:0000256" key="1">
    <source>
        <dbReference type="SAM" id="MobiDB-lite"/>
    </source>
</evidence>
<evidence type="ECO:0000313" key="3">
    <source>
        <dbReference type="EMBL" id="MBB5378058.1"/>
    </source>
</evidence>
<dbReference type="Proteomes" id="UP000539473">
    <property type="component" value="Unassembled WGS sequence"/>
</dbReference>
<protein>
    <submittedName>
        <fullName evidence="3">Beta-glucosidase/6-phospho-beta-glucosidase/beta-galactosidase</fullName>
    </submittedName>
</protein>
<feature type="region of interest" description="Disordered" evidence="1">
    <location>
        <begin position="401"/>
        <end position="425"/>
    </location>
</feature>
<sequence>MSRPDFFWAVGIENTVNPALGWDQYAWTAHRERWEDDLRLAAGVGVTHLRYGLPWPDLHPAPGTFDWTWADRVVALLRDLDLEPIWDLLHFGTPAWLPGGLRDPGYPAAVTAYARAFCERYPDITRITPFNEPYIWSFFSGGNGTWPPHGQGVQEFARSLWPVLTGLRESIQAIRAANPRAEIWLNDGADRFRATAPELTPLAAELTEWRYVAFDVLCGRLEPHTALYAALAEVAGPGALEAVLGEPTPPDVIGLDYYPGSEHVILPPEAPAHPGDWGRRGDYHLYPDPQPPGLARTLLEYHARYGLPLYVAETSTDTQREAWLRWLGSEILSARRQGAAVLGATWWPLFDHVDWHTGLTRLEGQVCPSGLYHLTPAIHDRQPDPVLPFFREFIRQPLVPASEPAPVPQDALPFLSRADAPRSSS</sequence>
<dbReference type="InterPro" id="IPR017853">
    <property type="entry name" value="GH"/>
</dbReference>
<dbReference type="Gene3D" id="3.20.20.80">
    <property type="entry name" value="Glycosidases"/>
    <property type="match status" value="1"/>
</dbReference>
<proteinExistence type="predicted"/>
<dbReference type="Pfam" id="PF00232">
    <property type="entry name" value="Glyco_hydro_1"/>
    <property type="match status" value="1"/>
</dbReference>
<reference evidence="2" key="1">
    <citation type="journal article" date="2014" name="Int. J. Syst. Evol. Microbiol.">
        <title>Complete genome of a new Firmicutes species belonging to the dominant human colonic microbiota ('Ruminococcus bicirculans') reveals two chromosomes and a selective capacity to utilize plant glucans.</title>
        <authorList>
            <consortium name="NISC Comparative Sequencing Program"/>
            <person name="Wegmann U."/>
            <person name="Louis P."/>
            <person name="Goesmann A."/>
            <person name="Henrissat B."/>
            <person name="Duncan S.H."/>
            <person name="Flint H.J."/>
        </authorList>
    </citation>
    <scope>NUCLEOTIDE SEQUENCE</scope>
    <source>
        <strain evidence="2">CGMCC 1.18437</strain>
    </source>
</reference>
<dbReference type="AlphaFoldDB" id="A0A7W8KHU4"/>
<evidence type="ECO:0000313" key="4">
    <source>
        <dbReference type="Proteomes" id="UP000539473"/>
    </source>
</evidence>
<reference evidence="5" key="2">
    <citation type="journal article" date="2019" name="Int. J. Syst. Evol. Microbiol.">
        <title>The Global Catalogue of Microorganisms (GCM) 10K type strain sequencing project: providing services to taxonomists for standard genome sequencing and annotation.</title>
        <authorList>
            <consortium name="The Broad Institute Genomics Platform"/>
            <consortium name="The Broad Institute Genome Sequencing Center for Infectious Disease"/>
            <person name="Wu L."/>
            <person name="Ma J."/>
        </authorList>
    </citation>
    <scope>NUCLEOTIDE SEQUENCE [LARGE SCALE GENOMIC DNA]</scope>
    <source>
        <strain evidence="5">CGMCC 1.18437</strain>
    </source>
</reference>
<dbReference type="GO" id="GO:0004553">
    <property type="term" value="F:hydrolase activity, hydrolyzing O-glycosyl compounds"/>
    <property type="evidence" value="ECO:0007669"/>
    <property type="project" value="InterPro"/>
</dbReference>